<accession>A0A5S6KGH5</accession>
<dbReference type="eggNOG" id="ENOG502QSR2">
    <property type="taxonomic scope" value="Eukaryota"/>
</dbReference>
<evidence type="ECO:0000256" key="6">
    <source>
        <dbReference type="ARBA" id="ARBA00022824"/>
    </source>
</evidence>
<dbReference type="InterPro" id="IPR012430">
    <property type="entry name" value="TMEM43_fam"/>
</dbReference>
<dbReference type="GO" id="GO:0005635">
    <property type="term" value="C:nuclear envelope"/>
    <property type="evidence" value="ECO:0007669"/>
    <property type="project" value="UniProtKB-SubCell"/>
</dbReference>
<protein>
    <submittedName>
        <fullName evidence="12">DNA damage-binding protein 2</fullName>
    </submittedName>
</protein>
<keyword evidence="7 11" id="KW-1133">Transmembrane helix</keyword>
<reference evidence="12" key="2">
    <citation type="submission" date="2019-11" db="UniProtKB">
        <authorList>
            <consortium name="Ensembl"/>
        </authorList>
    </citation>
    <scope>IDENTIFICATION</scope>
</reference>
<evidence type="ECO:0000256" key="11">
    <source>
        <dbReference type="SAM" id="Phobius"/>
    </source>
</evidence>
<feature type="transmembrane region" description="Helical" evidence="11">
    <location>
        <begin position="376"/>
        <end position="392"/>
    </location>
</feature>
<keyword evidence="5 11" id="KW-0812">Transmembrane</keyword>
<evidence type="ECO:0000256" key="3">
    <source>
        <dbReference type="ARBA" id="ARBA00004586"/>
    </source>
</evidence>
<evidence type="ECO:0000256" key="10">
    <source>
        <dbReference type="SAM" id="MobiDB-lite"/>
    </source>
</evidence>
<dbReference type="Bgee" id="ENSXETG00000003980">
    <property type="expression patterns" value="Expressed in brain and 12 other cell types or tissues"/>
</dbReference>
<evidence type="ECO:0000256" key="5">
    <source>
        <dbReference type="ARBA" id="ARBA00022692"/>
    </source>
</evidence>
<dbReference type="PANTHER" id="PTHR13416:SF2">
    <property type="entry name" value="TRANSMEMBRANE PROTEIN 43"/>
    <property type="match status" value="1"/>
</dbReference>
<accession>F7EM08</accession>
<evidence type="ECO:0000256" key="8">
    <source>
        <dbReference type="ARBA" id="ARBA00023136"/>
    </source>
</evidence>
<evidence type="ECO:0000256" key="4">
    <source>
        <dbReference type="ARBA" id="ARBA00006627"/>
    </source>
</evidence>
<evidence type="ECO:0000256" key="7">
    <source>
        <dbReference type="ARBA" id="ARBA00022989"/>
    </source>
</evidence>
<dbReference type="AlphaFoldDB" id="F7EM08"/>
<keyword evidence="8 11" id="KW-0472">Membrane</keyword>
<dbReference type="PANTHER" id="PTHR13416">
    <property type="match status" value="1"/>
</dbReference>
<dbReference type="GO" id="GO:0005789">
    <property type="term" value="C:endoplasmic reticulum membrane"/>
    <property type="evidence" value="ECO:0007669"/>
    <property type="project" value="UniProtKB-SubCell"/>
</dbReference>
<dbReference type="Pfam" id="PF07787">
    <property type="entry name" value="TMEM43"/>
    <property type="match status" value="1"/>
</dbReference>
<evidence type="ECO:0000256" key="9">
    <source>
        <dbReference type="ARBA" id="ARBA00023242"/>
    </source>
</evidence>
<reference evidence="12" key="1">
    <citation type="journal article" date="2010" name="Science">
        <title>The genome of the Western clawed frog Xenopus tropicalis.</title>
        <authorList>
            <person name="Hellsten U."/>
            <person name="Harland R.M."/>
            <person name="Gilchrist M.J."/>
            <person name="Hendrix D."/>
            <person name="Jurka J."/>
            <person name="Kapitonov V."/>
            <person name="Ovcharenko I."/>
            <person name="Putnam N.H."/>
            <person name="Shu S."/>
            <person name="Taher L."/>
            <person name="Blitz I.L."/>
            <person name="Blumberg B."/>
            <person name="Dichmann D.S."/>
            <person name="Dubchak I."/>
            <person name="Amaya E."/>
            <person name="Detter J.C."/>
            <person name="Fletcher R."/>
            <person name="Gerhard D.S."/>
            <person name="Goodstein D."/>
            <person name="Graves T."/>
            <person name="Grigoriev I.V."/>
            <person name="Grimwood J."/>
            <person name="Kawashima T."/>
            <person name="Lindquist E."/>
            <person name="Lucas S.M."/>
            <person name="Mead P.E."/>
            <person name="Mitros T."/>
            <person name="Ogino H."/>
            <person name="Ohta Y."/>
            <person name="Poliakov A.V."/>
            <person name="Pollet N."/>
            <person name="Robert J."/>
            <person name="Salamov A."/>
            <person name="Sater A.K."/>
            <person name="Schmutz J."/>
            <person name="Terry A."/>
            <person name="Vize P.D."/>
            <person name="Warren W.C."/>
            <person name="Wells D."/>
            <person name="Wills A."/>
            <person name="Wilson R.K."/>
            <person name="Zimmerman L.B."/>
            <person name="Zorn A.M."/>
            <person name="Grainger R."/>
            <person name="Grammer T."/>
            <person name="Khokha M.K."/>
            <person name="Richardson P.M."/>
            <person name="Rokhsar D.S."/>
        </authorList>
    </citation>
    <scope>NUCLEOTIDE SEQUENCE [LARGE SCALE GENOMIC DNA]</scope>
    <source>
        <strain evidence="12">Nigerian</strain>
    </source>
</reference>
<gene>
    <name evidence="12" type="primary">ddb2</name>
</gene>
<proteinExistence type="inferred from homology"/>
<keyword evidence="6" id="KW-0256">Endoplasmic reticulum</keyword>
<comment type="similarity">
    <text evidence="4">Belongs to the TMEM43 family.</text>
</comment>
<feature type="transmembrane region" description="Helical" evidence="11">
    <location>
        <begin position="315"/>
        <end position="336"/>
    </location>
</feature>
<feature type="region of interest" description="Disordered" evidence="10">
    <location>
        <begin position="1"/>
        <end position="24"/>
    </location>
</feature>
<sequence length="402" mass="44651">TKGINSGPPRDNMKEHTTVRSEQKPGFLERLSDTAGGMLVGLLAFSLSFYLLFTNEGRAVQTATSLDEGLSIVVPVGNIHSIDHQNEANLVHLSGALRTSKPLYDPNYGVSIHCVKLKRQVEMYQWIEYEESRQYEENGEQKTETRYTYNTEWRSEIVSSRHFDREIAHQNPSAMAVESFTAVSSDVQVGSYYLSKGLVDKIDNFKQMSLSQLGNPHADVIADGGYFYHSANPKSPEVGDLRISFWYAGVALGGAQFGQPDMVSVIARQRGGELGAYKTKSGDVLELLHMGTYSAQEMFEAEHKSNNLKTWALRGAGWLMMFVGISLMTKIFYTLVDWFPLVRDLVSLGLKICALCVSSSLSLLTIAAGWIFYRPLLALLLSAAAIGIIVLARSRVPPKKYQ</sequence>
<feature type="transmembrane region" description="Helical" evidence="11">
    <location>
        <begin position="34"/>
        <end position="53"/>
    </location>
</feature>
<feature type="compositionally biased region" description="Basic and acidic residues" evidence="10">
    <location>
        <begin position="11"/>
        <end position="23"/>
    </location>
</feature>
<dbReference type="GeneTree" id="ENSGT00510000047881"/>
<evidence type="ECO:0000256" key="2">
    <source>
        <dbReference type="ARBA" id="ARBA00004259"/>
    </source>
</evidence>
<evidence type="ECO:0000313" key="12">
    <source>
        <dbReference type="Ensembl" id="ENSXETP00000008619"/>
    </source>
</evidence>
<comment type="subcellular location">
    <subcellularLocation>
        <location evidence="1">Endomembrane system</location>
        <topology evidence="1">Multi-pass membrane protein</topology>
    </subcellularLocation>
    <subcellularLocation>
        <location evidence="3">Endoplasmic reticulum membrane</location>
    </subcellularLocation>
    <subcellularLocation>
        <location evidence="2">Nucleus envelope</location>
    </subcellularLocation>
</comment>
<organism evidence="12">
    <name type="scientific">Xenopus tropicalis</name>
    <name type="common">Western clawed frog</name>
    <name type="synonym">Silurana tropicalis</name>
    <dbReference type="NCBI Taxonomy" id="8364"/>
    <lineage>
        <taxon>Eukaryota</taxon>
        <taxon>Metazoa</taxon>
        <taxon>Chordata</taxon>
        <taxon>Craniata</taxon>
        <taxon>Vertebrata</taxon>
        <taxon>Euteleostomi</taxon>
        <taxon>Amphibia</taxon>
        <taxon>Batrachia</taxon>
        <taxon>Anura</taxon>
        <taxon>Pipoidea</taxon>
        <taxon>Pipidae</taxon>
        <taxon>Xenopodinae</taxon>
        <taxon>Xenopus</taxon>
        <taxon>Silurana</taxon>
    </lineage>
</organism>
<dbReference type="HOGENOM" id="CLU_042602_1_0_1"/>
<dbReference type="Xenbase" id="XB-GENE-971828">
    <property type="gene designation" value="ddb2"/>
</dbReference>
<evidence type="ECO:0000256" key="1">
    <source>
        <dbReference type="ARBA" id="ARBA00004127"/>
    </source>
</evidence>
<name>F7EM08_XENTR</name>
<dbReference type="Ensembl" id="ENSXETT00000008619">
    <property type="protein sequence ID" value="ENSXETP00000008619"/>
    <property type="gene ID" value="ENSXETG00000003980"/>
</dbReference>
<keyword evidence="9" id="KW-0539">Nucleus</keyword>